<dbReference type="RefSeq" id="WP_035597816.1">
    <property type="nucleotide sequence ID" value="NZ_ARYM01000010.1"/>
</dbReference>
<feature type="chain" id="PRO_5001615532" description="Lipoprotein" evidence="1">
    <location>
        <begin position="25"/>
        <end position="264"/>
    </location>
</feature>
<keyword evidence="3" id="KW-1185">Reference proteome</keyword>
<proteinExistence type="predicted"/>
<dbReference type="STRING" id="1280954.HPO_09870"/>
<dbReference type="eggNOG" id="ENOG5032WGT">
    <property type="taxonomic scope" value="Bacteria"/>
</dbReference>
<evidence type="ECO:0000313" key="3">
    <source>
        <dbReference type="Proteomes" id="UP000027100"/>
    </source>
</evidence>
<sequence>MTMFPGCRLALPVLALLMLLPACSGPAGSGFVNRTADDYCALSDRSTLFLIDRTTTFDADDQALLMESLGGVVDKLQTGDRIIIATISDHYSRTRRLANACKPGCPDAGGVVDEIMGSCSTMKAKQDQQQFMGSLAGSLREIINTAEDASGSDIIRTIGHWTGSASAEPYTNIIIYSDMLENSDMIAWRKFSSLPEDELMEIVAEHSAGARTPGTGIRVIGYGRLHDQARSPLPSALDAKLRGFWTRYFFEGGGQVEFSARTDG</sequence>
<name>A0A062V8K9_9PROT</name>
<feature type="signal peptide" evidence="1">
    <location>
        <begin position="1"/>
        <end position="24"/>
    </location>
</feature>
<dbReference type="OrthoDB" id="7616998at2"/>
<gene>
    <name evidence="2" type="ORF">HPO_09870</name>
</gene>
<dbReference type="AlphaFoldDB" id="A0A062V8K9"/>
<evidence type="ECO:0000313" key="2">
    <source>
        <dbReference type="EMBL" id="KCZ98511.1"/>
    </source>
</evidence>
<organism evidence="2 3">
    <name type="scientific">Hyphomonas polymorpha PS728</name>
    <dbReference type="NCBI Taxonomy" id="1280954"/>
    <lineage>
        <taxon>Bacteria</taxon>
        <taxon>Pseudomonadati</taxon>
        <taxon>Pseudomonadota</taxon>
        <taxon>Alphaproteobacteria</taxon>
        <taxon>Hyphomonadales</taxon>
        <taxon>Hyphomonadaceae</taxon>
        <taxon>Hyphomonas</taxon>
    </lineage>
</organism>
<evidence type="ECO:0008006" key="4">
    <source>
        <dbReference type="Google" id="ProtNLM"/>
    </source>
</evidence>
<accession>A0A062V8K9</accession>
<dbReference type="PATRIC" id="fig|1280954.3.peg.2000"/>
<dbReference type="Proteomes" id="UP000027100">
    <property type="component" value="Unassembled WGS sequence"/>
</dbReference>
<reference evidence="2 3" key="1">
    <citation type="journal article" date="2014" name="Antonie Van Leeuwenhoek">
        <title>Hyphomonas beringensis sp. nov. and Hyphomonas chukchiensis sp. nov., isolated from surface seawater of the Bering Sea and Chukchi Sea.</title>
        <authorList>
            <person name="Li C."/>
            <person name="Lai Q."/>
            <person name="Li G."/>
            <person name="Dong C."/>
            <person name="Wang J."/>
            <person name="Liao Y."/>
            <person name="Shao Z."/>
        </authorList>
    </citation>
    <scope>NUCLEOTIDE SEQUENCE [LARGE SCALE GENOMIC DNA]</scope>
    <source>
        <strain evidence="2 3">PS728</strain>
    </source>
</reference>
<dbReference type="EMBL" id="ARYM01000010">
    <property type="protein sequence ID" value="KCZ98511.1"/>
    <property type="molecule type" value="Genomic_DNA"/>
</dbReference>
<evidence type="ECO:0000256" key="1">
    <source>
        <dbReference type="SAM" id="SignalP"/>
    </source>
</evidence>
<comment type="caution">
    <text evidence="2">The sequence shown here is derived from an EMBL/GenBank/DDBJ whole genome shotgun (WGS) entry which is preliminary data.</text>
</comment>
<protein>
    <recommendedName>
        <fullName evidence="4">Lipoprotein</fullName>
    </recommendedName>
</protein>
<keyword evidence="1" id="KW-0732">Signal</keyword>